<dbReference type="PIRSF" id="PIRSF005647">
    <property type="entry name" value="CooC"/>
    <property type="match status" value="1"/>
</dbReference>
<dbReference type="GO" id="GO:0051782">
    <property type="term" value="P:negative regulation of cell division"/>
    <property type="evidence" value="ECO:0007669"/>
    <property type="project" value="TreeGrafter"/>
</dbReference>
<keyword evidence="2" id="KW-0547">Nucleotide-binding</keyword>
<evidence type="ECO:0000313" key="2">
    <source>
        <dbReference type="EMBL" id="HEB48842.1"/>
    </source>
</evidence>
<name>A0A7C1TAG0_THEPE</name>
<dbReference type="Pfam" id="PF01656">
    <property type="entry name" value="CbiA"/>
    <property type="match status" value="1"/>
</dbReference>
<gene>
    <name evidence="2" type="ORF">ENP77_03505</name>
</gene>
<dbReference type="PANTHER" id="PTHR43384">
    <property type="entry name" value="SEPTUM SITE-DETERMINING PROTEIN MIND HOMOLOG, CHLOROPLASTIC-RELATED"/>
    <property type="match status" value="1"/>
</dbReference>
<dbReference type="EMBL" id="DSKP01000124">
    <property type="protein sequence ID" value="HEB48842.1"/>
    <property type="molecule type" value="Genomic_DNA"/>
</dbReference>
<protein>
    <submittedName>
        <fullName evidence="2">ATP-binding protein</fullName>
    </submittedName>
</protein>
<sequence length="258" mass="28700">MPRRPFYASISGKGGTGKTVLTALLLRVLLDESTNDEILVVDADPATNLPQILGVPINKTIGDVAEEFRRGFYRFNSYGFEKSALLEYYIARDCIVEAEKFDFIAMGRGEGEGCYCYVNALLSGILGKLIQHYSVVLMDMEAGLEHLNRRLDRHVNTFIIVVDNSLMSLKTAEKIKEIIKEVGLKADEVYVVGNRLTSRREETVIEWASQIGLKYAGTIPEDKNIAEYTASGVPLLNLPRDSAALKAVYRIAKNISMV</sequence>
<proteinExistence type="predicted"/>
<dbReference type="Gene3D" id="3.40.50.300">
    <property type="entry name" value="P-loop containing nucleotide triphosphate hydrolases"/>
    <property type="match status" value="1"/>
</dbReference>
<reference evidence="2" key="1">
    <citation type="journal article" date="2020" name="mSystems">
        <title>Genome- and Community-Level Interaction Insights into Carbon Utilization and Element Cycling Functions of Hydrothermarchaeota in Hydrothermal Sediment.</title>
        <authorList>
            <person name="Zhou Z."/>
            <person name="Liu Y."/>
            <person name="Xu W."/>
            <person name="Pan J."/>
            <person name="Luo Z.H."/>
            <person name="Li M."/>
        </authorList>
    </citation>
    <scope>NUCLEOTIDE SEQUENCE [LARGE SCALE GENOMIC DNA]</scope>
    <source>
        <strain evidence="2">SpSt-25</strain>
    </source>
</reference>
<dbReference type="PANTHER" id="PTHR43384:SF7">
    <property type="entry name" value="CARBON-MONOXIDE DEHYDROGENASE ACCESSORY PROTEIN"/>
    <property type="match status" value="1"/>
</dbReference>
<dbReference type="InterPro" id="IPR027417">
    <property type="entry name" value="P-loop_NTPase"/>
</dbReference>
<dbReference type="InterPro" id="IPR014433">
    <property type="entry name" value="CooC"/>
</dbReference>
<organism evidence="2">
    <name type="scientific">Thermofilum pendens</name>
    <dbReference type="NCBI Taxonomy" id="2269"/>
    <lineage>
        <taxon>Archaea</taxon>
        <taxon>Thermoproteota</taxon>
        <taxon>Thermoprotei</taxon>
        <taxon>Thermofilales</taxon>
        <taxon>Thermofilaceae</taxon>
        <taxon>Thermofilum</taxon>
    </lineage>
</organism>
<feature type="domain" description="CobQ/CobB/MinD/ParA nucleotide binding" evidence="1">
    <location>
        <begin position="10"/>
        <end position="234"/>
    </location>
</feature>
<dbReference type="GO" id="GO:0005524">
    <property type="term" value="F:ATP binding"/>
    <property type="evidence" value="ECO:0007669"/>
    <property type="project" value="UniProtKB-KW"/>
</dbReference>
<dbReference type="GO" id="GO:0016887">
    <property type="term" value="F:ATP hydrolysis activity"/>
    <property type="evidence" value="ECO:0007669"/>
    <property type="project" value="TreeGrafter"/>
</dbReference>
<dbReference type="SUPFAM" id="SSF52540">
    <property type="entry name" value="P-loop containing nucleoside triphosphate hydrolases"/>
    <property type="match status" value="1"/>
</dbReference>
<dbReference type="AlphaFoldDB" id="A0A7C1TAG0"/>
<dbReference type="GO" id="GO:0005829">
    <property type="term" value="C:cytosol"/>
    <property type="evidence" value="ECO:0007669"/>
    <property type="project" value="TreeGrafter"/>
</dbReference>
<dbReference type="InterPro" id="IPR002586">
    <property type="entry name" value="CobQ/CobB/MinD/ParA_Nub-bd_dom"/>
</dbReference>
<keyword evidence="2" id="KW-0067">ATP-binding</keyword>
<evidence type="ECO:0000259" key="1">
    <source>
        <dbReference type="Pfam" id="PF01656"/>
    </source>
</evidence>
<dbReference type="GO" id="GO:0009898">
    <property type="term" value="C:cytoplasmic side of plasma membrane"/>
    <property type="evidence" value="ECO:0007669"/>
    <property type="project" value="TreeGrafter"/>
</dbReference>
<comment type="caution">
    <text evidence="2">The sequence shown here is derived from an EMBL/GenBank/DDBJ whole genome shotgun (WGS) entry which is preliminary data.</text>
</comment>
<dbReference type="InterPro" id="IPR050625">
    <property type="entry name" value="ParA/MinD_ATPase"/>
</dbReference>
<accession>A0A7C1TAG0</accession>